<evidence type="ECO:0000313" key="9">
    <source>
        <dbReference type="EMBL" id="SJZ34607.1"/>
    </source>
</evidence>
<evidence type="ECO:0000256" key="7">
    <source>
        <dbReference type="SAM" id="Phobius"/>
    </source>
</evidence>
<protein>
    <submittedName>
        <fullName evidence="9">Putative Mg2+ transporter-C (MgtC) family protein</fullName>
    </submittedName>
</protein>
<keyword evidence="4 7" id="KW-0812">Transmembrane</keyword>
<evidence type="ECO:0000259" key="8">
    <source>
        <dbReference type="PROSITE" id="PS51671"/>
    </source>
</evidence>
<dbReference type="InterPro" id="IPR003416">
    <property type="entry name" value="MgtC/SapB/SrpB/YhiD_fam"/>
</dbReference>
<evidence type="ECO:0000256" key="5">
    <source>
        <dbReference type="ARBA" id="ARBA00022989"/>
    </source>
</evidence>
<dbReference type="OrthoDB" id="9811198at2"/>
<keyword evidence="5 7" id="KW-1133">Transmembrane helix</keyword>
<evidence type="ECO:0000256" key="3">
    <source>
        <dbReference type="ARBA" id="ARBA00022475"/>
    </source>
</evidence>
<dbReference type="Pfam" id="PF13291">
    <property type="entry name" value="ACT_4"/>
    <property type="match status" value="1"/>
</dbReference>
<comment type="subcellular location">
    <subcellularLocation>
        <location evidence="1">Cell membrane</location>
        <topology evidence="1">Multi-pass membrane protein</topology>
    </subcellularLocation>
</comment>
<dbReference type="RefSeq" id="WP_143402847.1">
    <property type="nucleotide sequence ID" value="NZ_FUWV01000001.1"/>
</dbReference>
<evidence type="ECO:0000256" key="2">
    <source>
        <dbReference type="ARBA" id="ARBA00009298"/>
    </source>
</evidence>
<evidence type="ECO:0000256" key="1">
    <source>
        <dbReference type="ARBA" id="ARBA00004651"/>
    </source>
</evidence>
<keyword evidence="10" id="KW-1185">Reference proteome</keyword>
<dbReference type="InterPro" id="IPR045865">
    <property type="entry name" value="ACT-like_dom_sf"/>
</dbReference>
<feature type="transmembrane region" description="Helical" evidence="7">
    <location>
        <begin position="103"/>
        <end position="135"/>
    </location>
</feature>
<organism evidence="9 10">
    <name type="scientific">Garciella nitratireducens DSM 15102</name>
    <dbReference type="NCBI Taxonomy" id="1121911"/>
    <lineage>
        <taxon>Bacteria</taxon>
        <taxon>Bacillati</taxon>
        <taxon>Bacillota</taxon>
        <taxon>Clostridia</taxon>
        <taxon>Eubacteriales</taxon>
        <taxon>Eubacteriaceae</taxon>
        <taxon>Garciella</taxon>
    </lineage>
</organism>
<name>A0A1T4JWY3_9FIRM</name>
<dbReference type="PANTHER" id="PTHR33778">
    <property type="entry name" value="PROTEIN MGTC"/>
    <property type="match status" value="1"/>
</dbReference>
<proteinExistence type="inferred from homology"/>
<feature type="transmembrane region" description="Helical" evidence="7">
    <location>
        <begin position="33"/>
        <end position="53"/>
    </location>
</feature>
<dbReference type="EMBL" id="FUWV01000001">
    <property type="protein sequence ID" value="SJZ34607.1"/>
    <property type="molecule type" value="Genomic_DNA"/>
</dbReference>
<feature type="domain" description="ACT" evidence="8">
    <location>
        <begin position="149"/>
        <end position="222"/>
    </location>
</feature>
<dbReference type="InterPro" id="IPR002912">
    <property type="entry name" value="ACT_dom"/>
</dbReference>
<dbReference type="PANTHER" id="PTHR33778:SF1">
    <property type="entry name" value="MAGNESIUM TRANSPORTER YHID-RELATED"/>
    <property type="match status" value="1"/>
</dbReference>
<accession>A0A1T4JWY3</accession>
<evidence type="ECO:0000313" key="10">
    <source>
        <dbReference type="Proteomes" id="UP000196365"/>
    </source>
</evidence>
<dbReference type="Pfam" id="PF02308">
    <property type="entry name" value="MgtC"/>
    <property type="match status" value="1"/>
</dbReference>
<dbReference type="Gene3D" id="3.30.70.260">
    <property type="match status" value="1"/>
</dbReference>
<feature type="transmembrane region" description="Helical" evidence="7">
    <location>
        <begin position="74"/>
        <end position="91"/>
    </location>
</feature>
<dbReference type="AlphaFoldDB" id="A0A1T4JWY3"/>
<evidence type="ECO:0000256" key="4">
    <source>
        <dbReference type="ARBA" id="ARBA00022692"/>
    </source>
</evidence>
<gene>
    <name evidence="9" type="ORF">SAMN02745973_00171</name>
</gene>
<keyword evidence="3" id="KW-1003">Cell membrane</keyword>
<dbReference type="PROSITE" id="PS51671">
    <property type="entry name" value="ACT"/>
    <property type="match status" value="1"/>
</dbReference>
<dbReference type="GO" id="GO:0005886">
    <property type="term" value="C:plasma membrane"/>
    <property type="evidence" value="ECO:0007669"/>
    <property type="project" value="UniProtKB-SubCell"/>
</dbReference>
<evidence type="ECO:0000256" key="6">
    <source>
        <dbReference type="ARBA" id="ARBA00023136"/>
    </source>
</evidence>
<dbReference type="PRINTS" id="PR01837">
    <property type="entry name" value="MGTCSAPBPROT"/>
</dbReference>
<comment type="similarity">
    <text evidence="2">Belongs to the MgtC/SapB family.</text>
</comment>
<dbReference type="SUPFAM" id="SSF55021">
    <property type="entry name" value="ACT-like"/>
    <property type="match status" value="1"/>
</dbReference>
<reference evidence="9 10" key="1">
    <citation type="submission" date="2017-02" db="EMBL/GenBank/DDBJ databases">
        <authorList>
            <person name="Peterson S.W."/>
        </authorList>
    </citation>
    <scope>NUCLEOTIDE SEQUENCE [LARGE SCALE GENOMIC DNA]</scope>
    <source>
        <strain evidence="9 10">DSM 15102</strain>
    </source>
</reference>
<sequence length="222" mass="24427">MSLTYLEIIKRLLLALILSGVIGFEREITNKPAGFRTHILVCIGSTIIMLISIKMHEIYRYESDIDPTRLGAQVISGIGFLGAGTIIREGATVKGLTTAATLWVVSCIGLAVGAGFYIISLVASICILITLLVFIKIENYYILRKNLQYLSIMAKNQSGQLGKIGDALGSINILIKNIEMDVPNDEKIIFYFTLQVPSCIKKEDIIKELSEIPGILSVKTLY</sequence>
<dbReference type="InterPro" id="IPR049177">
    <property type="entry name" value="MgtC_SapB_SrpB_YhiD_N"/>
</dbReference>
<dbReference type="Proteomes" id="UP000196365">
    <property type="component" value="Unassembled WGS sequence"/>
</dbReference>
<keyword evidence="6 7" id="KW-0472">Membrane</keyword>